<proteinExistence type="inferred from homology"/>
<feature type="transmembrane region" description="Helical" evidence="7">
    <location>
        <begin position="214"/>
        <end position="232"/>
    </location>
</feature>
<feature type="transmembrane region" description="Helical" evidence="7">
    <location>
        <begin position="117"/>
        <end position="135"/>
    </location>
</feature>
<dbReference type="AlphaFoldDB" id="A0A6S6LUT4"/>
<dbReference type="InterPro" id="IPR010227">
    <property type="entry name" value="NADH_Q_OxRdtase_chainM/4"/>
</dbReference>
<evidence type="ECO:0000256" key="4">
    <source>
        <dbReference type="ARBA" id="ARBA00022989"/>
    </source>
</evidence>
<keyword evidence="3 6" id="KW-0812">Transmembrane</keyword>
<evidence type="ECO:0000259" key="8">
    <source>
        <dbReference type="Pfam" id="PF00361"/>
    </source>
</evidence>
<comment type="subcellular location">
    <subcellularLocation>
        <location evidence="1">Endomembrane system</location>
        <topology evidence="1">Multi-pass membrane protein</topology>
    </subcellularLocation>
    <subcellularLocation>
        <location evidence="6">Membrane</location>
        <topology evidence="6">Multi-pass membrane protein</topology>
    </subcellularLocation>
</comment>
<dbReference type="PANTHER" id="PTHR43507:SF1">
    <property type="entry name" value="NADH-UBIQUINONE OXIDOREDUCTASE CHAIN 4"/>
    <property type="match status" value="1"/>
</dbReference>
<comment type="similarity">
    <text evidence="2">Belongs to the complex I subunit 4 family.</text>
</comment>
<evidence type="ECO:0000256" key="6">
    <source>
        <dbReference type="RuleBase" id="RU000320"/>
    </source>
</evidence>
<dbReference type="GO" id="GO:0042773">
    <property type="term" value="P:ATP synthesis coupled electron transport"/>
    <property type="evidence" value="ECO:0007669"/>
    <property type="project" value="InterPro"/>
</dbReference>
<dbReference type="GO" id="GO:0016020">
    <property type="term" value="C:membrane"/>
    <property type="evidence" value="ECO:0007669"/>
    <property type="project" value="UniProtKB-SubCell"/>
</dbReference>
<feature type="transmembrane region" description="Helical" evidence="7">
    <location>
        <begin position="141"/>
        <end position="161"/>
    </location>
</feature>
<dbReference type="GO" id="GO:0003954">
    <property type="term" value="F:NADH dehydrogenase activity"/>
    <property type="evidence" value="ECO:0007669"/>
    <property type="project" value="TreeGrafter"/>
</dbReference>
<accession>A0A6S6LUT4</accession>
<dbReference type="PRINTS" id="PR01437">
    <property type="entry name" value="NUOXDRDTASE4"/>
</dbReference>
<dbReference type="KEGG" id="gbn:GEOBRER4_01530"/>
<organism evidence="9 10">
    <name type="scientific">Citrifermentans bremense</name>
    <dbReference type="NCBI Taxonomy" id="60035"/>
    <lineage>
        <taxon>Bacteria</taxon>
        <taxon>Pseudomonadati</taxon>
        <taxon>Thermodesulfobacteriota</taxon>
        <taxon>Desulfuromonadia</taxon>
        <taxon>Geobacterales</taxon>
        <taxon>Geobacteraceae</taxon>
        <taxon>Citrifermentans</taxon>
    </lineage>
</organism>
<dbReference type="GO" id="GO:0048039">
    <property type="term" value="F:ubiquinone binding"/>
    <property type="evidence" value="ECO:0007669"/>
    <property type="project" value="TreeGrafter"/>
</dbReference>
<keyword evidence="5 7" id="KW-0472">Membrane</keyword>
<dbReference type="Proteomes" id="UP000515472">
    <property type="component" value="Chromosome"/>
</dbReference>
<sequence>MTPDFPILSVLIFLPLAASLLLVALRPSQALARGFALAAALAELVLAALPFFSSRLPAAYPGAPAGFFLFEDLPWIERFGIRYTLGMDGISQIMVLLTSFITVVAVLISWRQIKERTPLYYALLLALECTIQGVFLSLDLFLFYLFFEAMLIPIVFLSGIWGNGRPVYSAIKFFLYTFVGSLLMLVSIVTLYLMHGTQTGSYTFALPALVQTSVPYGLALWLFAGFLVAFAVKIPLFPLHSWQPDAYADAPIAGTLLLASLLSKTGAYGLIRFAFPLFPEAARAFTPVLYLAAVFVISFGAWIAFAQKDMKRLVAYSSLSHMGFIALGIAAWSPLALSGALLQMVNHAVTTGALFVVVGMLDERSDNRELAAYGGIWGKVPALSFFFLFFCMASAGLPGLNNFVGEFLVLVGAFKVAPVAALGAFLGIVLTLVYTVRLVQEVLFVKEQKPLELKDLTMREAGVLAVLALVAVYLGVHPTPVLDLFKAPIALLVSR</sequence>
<feature type="transmembrane region" description="Helical" evidence="7">
    <location>
        <begin position="252"/>
        <end position="275"/>
    </location>
</feature>
<feature type="transmembrane region" description="Helical" evidence="7">
    <location>
        <begin position="341"/>
        <end position="361"/>
    </location>
</feature>
<dbReference type="EMBL" id="AP023213">
    <property type="protein sequence ID" value="BCG45403.1"/>
    <property type="molecule type" value="Genomic_DNA"/>
</dbReference>
<evidence type="ECO:0000256" key="3">
    <source>
        <dbReference type="ARBA" id="ARBA00022692"/>
    </source>
</evidence>
<gene>
    <name evidence="9" type="ORF">GEOBRER4_n0157</name>
</gene>
<feature type="transmembrane region" description="Helical" evidence="7">
    <location>
        <begin position="173"/>
        <end position="194"/>
    </location>
</feature>
<feature type="transmembrane region" description="Helical" evidence="7">
    <location>
        <begin position="313"/>
        <end position="335"/>
    </location>
</feature>
<dbReference type="NCBIfam" id="TIGR01972">
    <property type="entry name" value="NDH_I_M"/>
    <property type="match status" value="1"/>
</dbReference>
<feature type="transmembrane region" description="Helical" evidence="7">
    <location>
        <begin position="407"/>
        <end position="435"/>
    </location>
</feature>
<feature type="transmembrane region" description="Helical" evidence="7">
    <location>
        <begin position="32"/>
        <end position="52"/>
    </location>
</feature>
<dbReference type="InterPro" id="IPR001750">
    <property type="entry name" value="ND/Mrp_TM"/>
</dbReference>
<evidence type="ECO:0000256" key="2">
    <source>
        <dbReference type="ARBA" id="ARBA00009025"/>
    </source>
</evidence>
<dbReference type="GO" id="GO:0012505">
    <property type="term" value="C:endomembrane system"/>
    <property type="evidence" value="ECO:0007669"/>
    <property type="project" value="UniProtKB-SubCell"/>
</dbReference>
<keyword evidence="9" id="KW-0830">Ubiquinone</keyword>
<feature type="transmembrane region" description="Helical" evidence="7">
    <location>
        <begin position="6"/>
        <end position="25"/>
    </location>
</feature>
<feature type="transmembrane region" description="Helical" evidence="7">
    <location>
        <begin position="89"/>
        <end position="110"/>
    </location>
</feature>
<feature type="domain" description="NADH:quinone oxidoreductase/Mrp antiporter transmembrane" evidence="8">
    <location>
        <begin position="137"/>
        <end position="431"/>
    </location>
</feature>
<evidence type="ECO:0000313" key="9">
    <source>
        <dbReference type="EMBL" id="BCG45403.1"/>
    </source>
</evidence>
<evidence type="ECO:0000313" key="10">
    <source>
        <dbReference type="Proteomes" id="UP000515472"/>
    </source>
</evidence>
<evidence type="ECO:0000256" key="1">
    <source>
        <dbReference type="ARBA" id="ARBA00004127"/>
    </source>
</evidence>
<feature type="transmembrane region" description="Helical" evidence="7">
    <location>
        <begin position="287"/>
        <end position="306"/>
    </location>
</feature>
<dbReference type="GO" id="GO:0015990">
    <property type="term" value="P:electron transport coupled proton transport"/>
    <property type="evidence" value="ECO:0007669"/>
    <property type="project" value="TreeGrafter"/>
</dbReference>
<keyword evidence="4 7" id="KW-1133">Transmembrane helix</keyword>
<dbReference type="InterPro" id="IPR003918">
    <property type="entry name" value="NADH_UbQ_OxRdtase"/>
</dbReference>
<feature type="transmembrane region" description="Helical" evidence="7">
    <location>
        <begin position="456"/>
        <end position="476"/>
    </location>
</feature>
<evidence type="ECO:0000256" key="7">
    <source>
        <dbReference type="SAM" id="Phobius"/>
    </source>
</evidence>
<feature type="transmembrane region" description="Helical" evidence="7">
    <location>
        <begin position="382"/>
        <end position="401"/>
    </location>
</feature>
<protein>
    <submittedName>
        <fullName evidence="9">NADH-ubiquinone oxidoreductase chain M</fullName>
    </submittedName>
</protein>
<dbReference type="Pfam" id="PF00361">
    <property type="entry name" value="Proton_antipo_M"/>
    <property type="match status" value="1"/>
</dbReference>
<dbReference type="GO" id="GO:0008137">
    <property type="term" value="F:NADH dehydrogenase (ubiquinone) activity"/>
    <property type="evidence" value="ECO:0007669"/>
    <property type="project" value="InterPro"/>
</dbReference>
<dbReference type="PANTHER" id="PTHR43507">
    <property type="entry name" value="NADH-UBIQUINONE OXIDOREDUCTASE CHAIN 4"/>
    <property type="match status" value="1"/>
</dbReference>
<keyword evidence="10" id="KW-1185">Reference proteome</keyword>
<reference evidence="9 10" key="1">
    <citation type="submission" date="2020-06" db="EMBL/GenBank/DDBJ databases">
        <title>Interaction of electrochemicaly active bacteria, Geobacter bremensis R4 on different carbon anode.</title>
        <authorList>
            <person name="Meng L."/>
            <person name="Yoshida N."/>
        </authorList>
    </citation>
    <scope>NUCLEOTIDE SEQUENCE [LARGE SCALE GENOMIC DNA]</scope>
    <source>
        <strain evidence="9 10">R4</strain>
    </source>
</reference>
<dbReference type="RefSeq" id="WP_185243819.1">
    <property type="nucleotide sequence ID" value="NZ_AP023213.1"/>
</dbReference>
<name>A0A6S6LUT4_9BACT</name>
<evidence type="ECO:0000256" key="5">
    <source>
        <dbReference type="ARBA" id="ARBA00023136"/>
    </source>
</evidence>